<dbReference type="FunFam" id="2.60.40.4380:FF:000001">
    <property type="entry name" value="Translational regulator CsrA"/>
    <property type="match status" value="1"/>
</dbReference>
<gene>
    <name evidence="5" type="primary">csrA</name>
    <name evidence="7" type="ORF">GCM10007876_20100</name>
</gene>
<evidence type="ECO:0000256" key="2">
    <source>
        <dbReference type="ARBA" id="ARBA00022845"/>
    </source>
</evidence>
<keyword evidence="3 5" id="KW-0694">RNA-binding</keyword>
<organism evidence="7 8">
    <name type="scientific">Litoribrevibacter albus</name>
    <dbReference type="NCBI Taxonomy" id="1473156"/>
    <lineage>
        <taxon>Bacteria</taxon>
        <taxon>Pseudomonadati</taxon>
        <taxon>Pseudomonadota</taxon>
        <taxon>Gammaproteobacteria</taxon>
        <taxon>Oceanospirillales</taxon>
        <taxon>Oceanospirillaceae</taxon>
        <taxon>Litoribrevibacter</taxon>
    </lineage>
</organism>
<dbReference type="PRINTS" id="PR00050">
    <property type="entry name" value="COLDSHOCK"/>
</dbReference>
<evidence type="ECO:0000256" key="3">
    <source>
        <dbReference type="ARBA" id="ARBA00022884"/>
    </source>
</evidence>
<evidence type="ECO:0000259" key="6">
    <source>
        <dbReference type="PROSITE" id="PS51857"/>
    </source>
</evidence>
<comment type="subunit">
    <text evidence="5">Homodimer; the beta-strands of each monomer intercalate to form a hydrophobic core, while the alpha-helices form wings that extend away from the core.</text>
</comment>
<dbReference type="EMBL" id="BSNM01000013">
    <property type="protein sequence ID" value="GLQ31531.1"/>
    <property type="molecule type" value="Genomic_DNA"/>
</dbReference>
<evidence type="ECO:0000256" key="1">
    <source>
        <dbReference type="ARBA" id="ARBA00022490"/>
    </source>
</evidence>
<dbReference type="InterPro" id="IPR036107">
    <property type="entry name" value="CsrA_sf"/>
</dbReference>
<dbReference type="Pfam" id="PF02599">
    <property type="entry name" value="CsrA"/>
    <property type="match status" value="1"/>
</dbReference>
<keyword evidence="8" id="KW-1185">Reference proteome</keyword>
<dbReference type="NCBIfam" id="NF002469">
    <property type="entry name" value="PRK01712.1"/>
    <property type="match status" value="1"/>
</dbReference>
<comment type="similarity">
    <text evidence="5">Belongs to the CsrA/RsmA family.</text>
</comment>
<keyword evidence="4 5" id="KW-0010">Activator</keyword>
<dbReference type="SUPFAM" id="SSF50249">
    <property type="entry name" value="Nucleic acid-binding proteins"/>
    <property type="match status" value="1"/>
</dbReference>
<dbReference type="Gene3D" id="2.60.40.4380">
    <property type="entry name" value="Translational regulator CsrA"/>
    <property type="match status" value="1"/>
</dbReference>
<accession>A0AA37SAG0</accession>
<sequence length="133" mass="14718">MLILTRRIGETLMIGDDVSVTILGVNGNQVRIGINAPKNIEVHREEIYLRIQRGDEYQPSDNLGGGKKTGSISDMVYSKGYGFIYSPGFDDNIFFHASGVEDNLFNDLHEGMDVCFSVERGNRGLFATGVKKV</sequence>
<dbReference type="GO" id="GO:0045948">
    <property type="term" value="P:positive regulation of translational initiation"/>
    <property type="evidence" value="ECO:0007669"/>
    <property type="project" value="UniProtKB-UniRule"/>
</dbReference>
<keyword evidence="5" id="KW-0678">Repressor</keyword>
<evidence type="ECO:0000313" key="7">
    <source>
        <dbReference type="EMBL" id="GLQ31531.1"/>
    </source>
</evidence>
<comment type="caution">
    <text evidence="7">The sequence shown here is derived from an EMBL/GenBank/DDBJ whole genome shotgun (WGS) entry which is preliminary data.</text>
</comment>
<dbReference type="PANTHER" id="PTHR34984:SF1">
    <property type="entry name" value="CARBON STORAGE REGULATOR"/>
    <property type="match status" value="1"/>
</dbReference>
<dbReference type="Gene3D" id="2.40.50.140">
    <property type="entry name" value="Nucleic acid-binding proteins"/>
    <property type="match status" value="1"/>
</dbReference>
<dbReference type="GO" id="GO:0048027">
    <property type="term" value="F:mRNA 5'-UTR binding"/>
    <property type="evidence" value="ECO:0007669"/>
    <property type="project" value="UniProtKB-UniRule"/>
</dbReference>
<dbReference type="PANTHER" id="PTHR34984">
    <property type="entry name" value="CARBON STORAGE REGULATOR"/>
    <property type="match status" value="1"/>
</dbReference>
<dbReference type="GO" id="GO:0005829">
    <property type="term" value="C:cytosol"/>
    <property type="evidence" value="ECO:0007669"/>
    <property type="project" value="UniProtKB-ARBA"/>
</dbReference>
<feature type="domain" description="CSD" evidence="6">
    <location>
        <begin position="67"/>
        <end position="132"/>
    </location>
</feature>
<evidence type="ECO:0000313" key="8">
    <source>
        <dbReference type="Proteomes" id="UP001161389"/>
    </source>
</evidence>
<protein>
    <recommendedName>
        <fullName evidence="5">Translational regulator CsrA</fullName>
    </recommendedName>
    <alternativeName>
        <fullName evidence="5">Carbon storage regulator</fullName>
    </alternativeName>
</protein>
<evidence type="ECO:0000256" key="4">
    <source>
        <dbReference type="ARBA" id="ARBA00023159"/>
    </source>
</evidence>
<dbReference type="InterPro" id="IPR011129">
    <property type="entry name" value="CSD"/>
</dbReference>
<dbReference type="InterPro" id="IPR003751">
    <property type="entry name" value="CsrA"/>
</dbReference>
<comment type="subcellular location">
    <subcellularLocation>
        <location evidence="5">Cytoplasm</location>
    </subcellularLocation>
</comment>
<dbReference type="Pfam" id="PF00313">
    <property type="entry name" value="CSD"/>
    <property type="match status" value="1"/>
</dbReference>
<reference evidence="7" key="1">
    <citation type="journal article" date="2014" name="Int. J. Syst. Evol. Microbiol.">
        <title>Complete genome sequence of Corynebacterium casei LMG S-19264T (=DSM 44701T), isolated from a smear-ripened cheese.</title>
        <authorList>
            <consortium name="US DOE Joint Genome Institute (JGI-PGF)"/>
            <person name="Walter F."/>
            <person name="Albersmeier A."/>
            <person name="Kalinowski J."/>
            <person name="Ruckert C."/>
        </authorList>
    </citation>
    <scope>NUCLEOTIDE SEQUENCE</scope>
    <source>
        <strain evidence="7">NBRC 110071</strain>
    </source>
</reference>
<dbReference type="GO" id="GO:0045947">
    <property type="term" value="P:negative regulation of translational initiation"/>
    <property type="evidence" value="ECO:0007669"/>
    <property type="project" value="UniProtKB-UniRule"/>
</dbReference>
<dbReference type="GO" id="GO:0006402">
    <property type="term" value="P:mRNA catabolic process"/>
    <property type="evidence" value="ECO:0007669"/>
    <property type="project" value="InterPro"/>
</dbReference>
<evidence type="ECO:0000256" key="5">
    <source>
        <dbReference type="HAMAP-Rule" id="MF_00167"/>
    </source>
</evidence>
<dbReference type="HAMAP" id="MF_00167">
    <property type="entry name" value="CsrA"/>
    <property type="match status" value="1"/>
</dbReference>
<dbReference type="GO" id="GO:0006109">
    <property type="term" value="P:regulation of carbohydrate metabolic process"/>
    <property type="evidence" value="ECO:0007669"/>
    <property type="project" value="UniProtKB-UniRule"/>
</dbReference>
<dbReference type="AlphaFoldDB" id="A0AA37SAG0"/>
<dbReference type="NCBIfam" id="TIGR00202">
    <property type="entry name" value="csrA"/>
    <property type="match status" value="1"/>
</dbReference>
<proteinExistence type="inferred from homology"/>
<dbReference type="PROSITE" id="PS51857">
    <property type="entry name" value="CSD_2"/>
    <property type="match status" value="1"/>
</dbReference>
<dbReference type="InterPro" id="IPR012340">
    <property type="entry name" value="NA-bd_OB-fold"/>
</dbReference>
<reference evidence="7" key="2">
    <citation type="submission" date="2023-01" db="EMBL/GenBank/DDBJ databases">
        <title>Draft genome sequence of Litoribrevibacter albus strain NBRC 110071.</title>
        <authorList>
            <person name="Sun Q."/>
            <person name="Mori K."/>
        </authorList>
    </citation>
    <scope>NUCLEOTIDE SEQUENCE</scope>
    <source>
        <strain evidence="7">NBRC 110071</strain>
    </source>
</reference>
<dbReference type="InterPro" id="IPR002059">
    <property type="entry name" value="CSP_DNA-bd"/>
</dbReference>
<name>A0AA37SAG0_9GAMM</name>
<comment type="function">
    <text evidence="5">A key translational regulator that binds mRNA to regulate translation initiation and/or mRNA stability. Mediates global changes in gene expression, shifting from rapid growth to stress survival by linking envelope stress, the stringent response and the catabolite repression systems. Usually binds in the 5'-UTR; binding at or near the Shine-Dalgarno sequence prevents ribosome-binding, repressing translation, binding elsewhere in the 5'-UTR can activate translation and/or stabilize the mRNA. Its function is antagonized by small RNA(s).</text>
</comment>
<dbReference type="CDD" id="cd04458">
    <property type="entry name" value="CSP_CDS"/>
    <property type="match status" value="1"/>
</dbReference>
<dbReference type="SUPFAM" id="SSF117130">
    <property type="entry name" value="CsrA-like"/>
    <property type="match status" value="1"/>
</dbReference>
<dbReference type="SMART" id="SM00357">
    <property type="entry name" value="CSP"/>
    <property type="match status" value="1"/>
</dbReference>
<keyword evidence="2 5" id="KW-0810">Translation regulation</keyword>
<keyword evidence="1 5" id="KW-0963">Cytoplasm</keyword>
<dbReference type="Proteomes" id="UP001161389">
    <property type="component" value="Unassembled WGS sequence"/>
</dbReference>